<evidence type="ECO:0000256" key="6">
    <source>
        <dbReference type="ARBA" id="ARBA00023136"/>
    </source>
</evidence>
<feature type="transmembrane region" description="Helical" evidence="7">
    <location>
        <begin position="35"/>
        <end position="52"/>
    </location>
</feature>
<evidence type="ECO:0000256" key="5">
    <source>
        <dbReference type="ARBA" id="ARBA00022989"/>
    </source>
</evidence>
<evidence type="ECO:0000256" key="4">
    <source>
        <dbReference type="ARBA" id="ARBA00022692"/>
    </source>
</evidence>
<evidence type="ECO:0000256" key="2">
    <source>
        <dbReference type="ARBA" id="ARBA00022448"/>
    </source>
</evidence>
<comment type="caution">
    <text evidence="8">The sequence shown here is derived from an EMBL/GenBank/DDBJ whole genome shotgun (WGS) entry which is preliminary data.</text>
</comment>
<dbReference type="PANTHER" id="PTHR23517">
    <property type="entry name" value="RESISTANCE PROTEIN MDTM, PUTATIVE-RELATED-RELATED"/>
    <property type="match status" value="1"/>
</dbReference>
<dbReference type="InterPro" id="IPR011701">
    <property type="entry name" value="MFS"/>
</dbReference>
<organism evidence="8 9">
    <name type="scientific">Actinacidiphila acidipaludis</name>
    <dbReference type="NCBI Taxonomy" id="2873382"/>
    <lineage>
        <taxon>Bacteria</taxon>
        <taxon>Bacillati</taxon>
        <taxon>Actinomycetota</taxon>
        <taxon>Actinomycetes</taxon>
        <taxon>Kitasatosporales</taxon>
        <taxon>Streptomycetaceae</taxon>
        <taxon>Actinacidiphila</taxon>
    </lineage>
</organism>
<dbReference type="SUPFAM" id="SSF103473">
    <property type="entry name" value="MFS general substrate transporter"/>
    <property type="match status" value="1"/>
</dbReference>
<feature type="transmembrane region" description="Helical" evidence="7">
    <location>
        <begin position="241"/>
        <end position="262"/>
    </location>
</feature>
<evidence type="ECO:0000256" key="3">
    <source>
        <dbReference type="ARBA" id="ARBA00022475"/>
    </source>
</evidence>
<dbReference type="EMBL" id="JAINZZ010000034">
    <property type="protein sequence ID" value="MBY8880665.1"/>
    <property type="molecule type" value="Genomic_DNA"/>
</dbReference>
<keyword evidence="3" id="KW-1003">Cell membrane</keyword>
<protein>
    <submittedName>
        <fullName evidence="8">MFS transporter</fullName>
    </submittedName>
</protein>
<keyword evidence="2" id="KW-0813">Transport</keyword>
<keyword evidence="5 7" id="KW-1133">Transmembrane helix</keyword>
<dbReference type="InterPro" id="IPR036259">
    <property type="entry name" value="MFS_trans_sf"/>
</dbReference>
<feature type="transmembrane region" description="Helical" evidence="7">
    <location>
        <begin position="363"/>
        <end position="385"/>
    </location>
</feature>
<keyword evidence="4 7" id="KW-0812">Transmembrane</keyword>
<comment type="subcellular location">
    <subcellularLocation>
        <location evidence="1">Cell membrane</location>
        <topology evidence="1">Multi-pass membrane protein</topology>
    </subcellularLocation>
</comment>
<evidence type="ECO:0000313" key="8">
    <source>
        <dbReference type="EMBL" id="MBY8880665.1"/>
    </source>
</evidence>
<feature type="transmembrane region" description="Helical" evidence="7">
    <location>
        <begin position="210"/>
        <end position="235"/>
    </location>
</feature>
<sequence length="416" mass="42943">MLWINLVDKTGSGLWVSVTALYFVVVAGLSPGRTGLLLGIGGAFGIAGPPLTGRLSDRLPLTRVLLGVQIVRGASSFLMLLAHGFWQLLPLVAAGSFGERSASVLTKIFAARVAGPDRARYQAVQRTVVNVGYTFGGLAASTALAFGTTAVYRALLLGDALSFVLVAVLVARCAEPPAATRTVVARTSTGPVAAPARRRTAGGPWKDRGYLAYAATDAVMFLYGSALSVGLPLWIITRTTAPHGLAAAVFVINTVIVVVLQVRLSRHAGTPRAAADALRPTGMWFLMCGAVTAAAVVHAGWAAALAVIGSAVALTMVEMIQSSISWELSVHLAPADAQGAYVGVHGLAQSTARCVGPFLMTSVVIATGPAGWLALGAVLAAAALLQRRLVLRRLAAPVPDLAVPPLSEVPITVSEH</sequence>
<reference evidence="8 9" key="1">
    <citation type="submission" date="2021-08" db="EMBL/GenBank/DDBJ databases">
        <title>WGS of actinomycetes from Thailand.</title>
        <authorList>
            <person name="Thawai C."/>
        </authorList>
    </citation>
    <scope>NUCLEOTIDE SEQUENCE [LARGE SCALE GENOMIC DNA]</scope>
    <source>
        <strain evidence="8 9">PLK6-54</strain>
    </source>
</reference>
<evidence type="ECO:0000256" key="7">
    <source>
        <dbReference type="SAM" id="Phobius"/>
    </source>
</evidence>
<accession>A0ABS7QE15</accession>
<keyword evidence="9" id="KW-1185">Reference proteome</keyword>
<proteinExistence type="predicted"/>
<dbReference type="PANTHER" id="PTHR23517:SF2">
    <property type="entry name" value="MULTIDRUG RESISTANCE PROTEIN MDTH"/>
    <property type="match status" value="1"/>
</dbReference>
<evidence type="ECO:0000256" key="1">
    <source>
        <dbReference type="ARBA" id="ARBA00004651"/>
    </source>
</evidence>
<dbReference type="Proteomes" id="UP000778578">
    <property type="component" value="Unassembled WGS sequence"/>
</dbReference>
<dbReference type="Gene3D" id="1.20.1250.20">
    <property type="entry name" value="MFS general substrate transporter like domains"/>
    <property type="match status" value="1"/>
</dbReference>
<name>A0ABS7QE15_9ACTN</name>
<evidence type="ECO:0000313" key="9">
    <source>
        <dbReference type="Proteomes" id="UP000778578"/>
    </source>
</evidence>
<dbReference type="Pfam" id="PF07690">
    <property type="entry name" value="MFS_1"/>
    <property type="match status" value="1"/>
</dbReference>
<feature type="transmembrane region" description="Helical" evidence="7">
    <location>
        <begin position="12"/>
        <end position="29"/>
    </location>
</feature>
<dbReference type="InterPro" id="IPR050171">
    <property type="entry name" value="MFS_Transporters"/>
</dbReference>
<feature type="transmembrane region" description="Helical" evidence="7">
    <location>
        <begin position="283"/>
        <end position="316"/>
    </location>
</feature>
<keyword evidence="6 7" id="KW-0472">Membrane</keyword>
<feature type="transmembrane region" description="Helical" evidence="7">
    <location>
        <begin position="150"/>
        <end position="171"/>
    </location>
</feature>
<gene>
    <name evidence="8" type="ORF">K7862_23945</name>
</gene>